<evidence type="ECO:0000313" key="1">
    <source>
        <dbReference type="EMBL" id="CDQ38603.1"/>
    </source>
</evidence>
<sequence>MQFKDKVVLITGAAGGIGIAAAKKFAEKVPN</sequence>
<accession>A0A024Q7T8</accession>
<dbReference type="AlphaFoldDB" id="A0A024Q7T8"/>
<proteinExistence type="predicted"/>
<protein>
    <submittedName>
        <fullName evidence="1">Uncharacterized protein</fullName>
    </submittedName>
</protein>
<dbReference type="SUPFAM" id="SSF51735">
    <property type="entry name" value="NAD(P)-binding Rossmann-fold domains"/>
    <property type="match status" value="1"/>
</dbReference>
<keyword evidence="2" id="KW-1185">Reference proteome</keyword>
<dbReference type="Proteomes" id="UP000028875">
    <property type="component" value="Unassembled WGS sequence"/>
</dbReference>
<dbReference type="EMBL" id="CCDP010000001">
    <property type="protein sequence ID" value="CDQ38603.1"/>
    <property type="molecule type" value="Genomic_DNA"/>
</dbReference>
<evidence type="ECO:0000313" key="2">
    <source>
        <dbReference type="Proteomes" id="UP000028875"/>
    </source>
</evidence>
<comment type="caution">
    <text evidence="1">The sequence shown here is derived from an EMBL/GenBank/DDBJ whole genome shotgun (WGS) entry which is preliminary data.</text>
</comment>
<dbReference type="STRING" id="1462526.BN990_00874"/>
<name>A0A024Q7T8_9BACI</name>
<dbReference type="InterPro" id="IPR036291">
    <property type="entry name" value="NAD(P)-bd_dom_sf"/>
</dbReference>
<reference evidence="1 2" key="1">
    <citation type="submission" date="2014-03" db="EMBL/GenBank/DDBJ databases">
        <authorList>
            <person name="Urmite Genomes U."/>
        </authorList>
    </citation>
    <scope>NUCLEOTIDE SEQUENCE [LARGE SCALE GENOMIC DNA]</scope>
    <source>
        <strain evidence="1 2">Vm-5</strain>
    </source>
</reference>
<organism evidence="1 2">
    <name type="scientific">Virgibacillus massiliensis</name>
    <dbReference type="NCBI Taxonomy" id="1462526"/>
    <lineage>
        <taxon>Bacteria</taxon>
        <taxon>Bacillati</taxon>
        <taxon>Bacillota</taxon>
        <taxon>Bacilli</taxon>
        <taxon>Bacillales</taxon>
        <taxon>Bacillaceae</taxon>
        <taxon>Virgibacillus</taxon>
    </lineage>
</organism>
<dbReference type="Gene3D" id="3.40.50.720">
    <property type="entry name" value="NAD(P)-binding Rossmann-like Domain"/>
    <property type="match status" value="1"/>
</dbReference>
<gene>
    <name evidence="1" type="ORF">BN990_00874</name>
</gene>
<reference evidence="2" key="2">
    <citation type="submission" date="2014-05" db="EMBL/GenBank/DDBJ databases">
        <title>Draft genome sequence of Virgibacillus massiliensis Vm-5.</title>
        <authorList>
            <person name="Khelaifia S."/>
            <person name="Croce O."/>
            <person name="Lagier J.C."/>
            <person name="Raoult D."/>
        </authorList>
    </citation>
    <scope>NUCLEOTIDE SEQUENCE [LARGE SCALE GENOMIC DNA]</scope>
    <source>
        <strain evidence="2">Vm-5</strain>
    </source>
</reference>